<dbReference type="EMBL" id="AMQN01017209">
    <property type="status" value="NOT_ANNOTATED_CDS"/>
    <property type="molecule type" value="Genomic_DNA"/>
</dbReference>
<evidence type="ECO:0000256" key="4">
    <source>
        <dbReference type="ARBA" id="ARBA00022801"/>
    </source>
</evidence>
<reference evidence="11" key="3">
    <citation type="submission" date="2015-06" db="UniProtKB">
        <authorList>
            <consortium name="EnsemblMetazoa"/>
        </authorList>
    </citation>
    <scope>IDENTIFICATION</scope>
</reference>
<keyword evidence="2" id="KW-0245">EGF-like domain</keyword>
<dbReference type="SMART" id="SM00194">
    <property type="entry name" value="PTPc"/>
    <property type="match status" value="2"/>
</dbReference>
<gene>
    <name evidence="10" type="ORF">CAPTEDRAFT_220101</name>
</gene>
<dbReference type="InterPro" id="IPR026823">
    <property type="entry name" value="cEGF"/>
</dbReference>
<dbReference type="CDD" id="cd00054">
    <property type="entry name" value="EGF_CA"/>
    <property type="match status" value="3"/>
</dbReference>
<dbReference type="InterPro" id="IPR029021">
    <property type="entry name" value="Prot-tyrosine_phosphatase-like"/>
</dbReference>
<dbReference type="Pfam" id="PF12661">
    <property type="entry name" value="hEGF"/>
    <property type="match status" value="4"/>
</dbReference>
<dbReference type="OrthoDB" id="10253954at2759"/>
<dbReference type="STRING" id="283909.R7VKM1"/>
<dbReference type="PROSITE" id="PS50056">
    <property type="entry name" value="TYR_PHOSPHATASE_2"/>
    <property type="match status" value="2"/>
</dbReference>
<dbReference type="InterPro" id="IPR049883">
    <property type="entry name" value="NOTCH1_EGF-like"/>
</dbReference>
<dbReference type="EnsemblMetazoa" id="CapteT220101">
    <property type="protein sequence ID" value="CapteP220101"/>
    <property type="gene ID" value="CapteG220101"/>
</dbReference>
<dbReference type="HOGENOM" id="CLU_257544_0_0_1"/>
<dbReference type="EC" id="3.1.3.48" evidence="1"/>
<evidence type="ECO:0000256" key="1">
    <source>
        <dbReference type="ARBA" id="ARBA00013064"/>
    </source>
</evidence>
<feature type="domain" description="Tyrosine specific protein phosphatases" evidence="9">
    <location>
        <begin position="1290"/>
        <end position="1340"/>
    </location>
</feature>
<keyword evidence="4" id="KW-0378">Hydrolase</keyword>
<dbReference type="SUPFAM" id="SSF57196">
    <property type="entry name" value="EGF/Laminin"/>
    <property type="match status" value="1"/>
</dbReference>
<organism evidence="10">
    <name type="scientific">Capitella teleta</name>
    <name type="common">Polychaete worm</name>
    <dbReference type="NCBI Taxonomy" id="283909"/>
    <lineage>
        <taxon>Eukaryota</taxon>
        <taxon>Metazoa</taxon>
        <taxon>Spiralia</taxon>
        <taxon>Lophotrochozoa</taxon>
        <taxon>Annelida</taxon>
        <taxon>Polychaeta</taxon>
        <taxon>Sedentaria</taxon>
        <taxon>Scolecida</taxon>
        <taxon>Capitellidae</taxon>
        <taxon>Capitella</taxon>
    </lineage>
</organism>
<evidence type="ECO:0000256" key="5">
    <source>
        <dbReference type="ARBA" id="ARBA00022912"/>
    </source>
</evidence>
<evidence type="ECO:0000256" key="2">
    <source>
        <dbReference type="ARBA" id="ARBA00022536"/>
    </source>
</evidence>
<dbReference type="Pfam" id="PF12662">
    <property type="entry name" value="cEGF"/>
    <property type="match status" value="5"/>
</dbReference>
<proteinExistence type="predicted"/>
<evidence type="ECO:0000259" key="9">
    <source>
        <dbReference type="PROSITE" id="PS50056"/>
    </source>
</evidence>
<keyword evidence="5" id="KW-0904">Protein phosphatase</keyword>
<name>R7VKM1_CAPTE</name>
<dbReference type="GO" id="GO:0004725">
    <property type="term" value="F:protein tyrosine phosphatase activity"/>
    <property type="evidence" value="ECO:0007669"/>
    <property type="project" value="UniProtKB-EC"/>
</dbReference>
<evidence type="ECO:0000313" key="11">
    <source>
        <dbReference type="EnsemblMetazoa" id="CapteP220101"/>
    </source>
</evidence>
<dbReference type="Proteomes" id="UP000014760">
    <property type="component" value="Unassembled WGS sequence"/>
</dbReference>
<evidence type="ECO:0000313" key="10">
    <source>
        <dbReference type="EMBL" id="ELU16875.1"/>
    </source>
</evidence>
<dbReference type="PROSITE" id="PS00383">
    <property type="entry name" value="TYR_PHOSPHATASE_1"/>
    <property type="match status" value="1"/>
</dbReference>
<accession>R7VKM1</accession>
<dbReference type="PRINTS" id="PR00700">
    <property type="entry name" value="PRTYPHPHTASE"/>
</dbReference>
<sequence>MVNINECGGAKGVDFNQDCHTCVNTIGDYTCNCRDGYELDPITNKTCIDIVECDGTRGVEYDQNCHTCVNTNGSYTCECRDGYELDLSTNQTCNDVVECDGTIGLNYSQNCHTCLNTIGSYTCDCKDGYELDPSTNQTCIDIDECEGRRGVDYHRDCHKCVNTIGSYTCECNQYYELDRWTNTTCIDRNECEGIRGVDFNQDCHHCINEDPGYRCRCDAGYREDNANAEGNCVDIDECLGEEGSDYDDDCHTCNNTKGSYTCICDLGYELNSNGTSCIDVNECNGERGVDYSKDCHHCTNVVPGYTCECNEGYKENNTHIEGNCIDIVECDGTRGVEYDQNCHTCINANGSYPYVVECDGTIGLNYSQNCHTCLNTIGSYTCDCEDGYELDPSTNQTCIDINECDGQEGEDFDQNCHKCVNVAGSYTCKCNQYYELDSRTNTTCIGKIISALIQSFKNAGRMPLPQKANLHLSKDSNECGGTRGVDFNQDCHHCINEDPGYRCRCDAGYREDNANAEGNCVDYDECSGERGVDYDIDCHTCNNTKGSYSCSCDLGYELNSNETSCIDVNECDGKRGVDYNQDCHRCINAVPGYTCECNEGFIEDNSTLKGDCVDINECLGEKGKDYDLSCQICKNIKGSYTCKCQKGFELHPSGKSCIDVQEIHCTNGQEGSSNAVSIAFGSIALVINAAAAAAIVYVIKRRNDKKLFPNQNGLPKSTDIDHELEHGASNMTHSHPTSVAVVAEPENHVTRQRPKAELPREEEVNKNLVEVTCMNPASTHFITMNQMKQLVKDMETKEQSLLKEFKSIPKESAETNYASKPALKFKQRYANIIPYDHSRVKLAIIEGQPLSDYINASHVQGTNGRKYIASQGPKPKSLTDFWRMIWEQKVERIAMLTNLVEKGNNKCMQYWPEQVNGDPLKIHSQFEINLLKEDVWPDFTRRQMEVIKKNSNRARHVTQYHYTTWPDHGVPSHATALWRLFRKLTNDADNTQPILIHCSAGVGRTGTLIAMDHLLDQANRENGIDVYACVTALRQSRMHMVQSVDQYKFLHSAVLEAHTVGSTTSPVAEFMSYYSTLNRQSSVTHQTILSEQTEMLNTICHSLSEKDTQIARLDENANKNRTEILPADSHLLFLETPFSGRNQYINAVQVPGYKGTDSFIATQWPLEDTVVDFWRLVRDHGVHHIVLLEQLSLKNGFPQILPENGRTENFGGIDVHCTEAEQNELFLCCKVYFPEASEEVVYANTDETTFTEEYINVIVMKKPLSNQSIIGVRTRLGQSASNTAKCAAVCTDGAKLCGLFIAALNILDMVDGENEVDVFYGVQQIRMVRPEFVQSQEQILQLYNLVKAYLSRR</sequence>
<dbReference type="PANTHER" id="PTHR19134">
    <property type="entry name" value="RECEPTOR-TYPE TYROSINE-PROTEIN PHOSPHATASE"/>
    <property type="match status" value="1"/>
</dbReference>
<reference evidence="12" key="1">
    <citation type="submission" date="2012-12" db="EMBL/GenBank/DDBJ databases">
        <authorList>
            <person name="Hellsten U."/>
            <person name="Grimwood J."/>
            <person name="Chapman J.A."/>
            <person name="Shapiro H."/>
            <person name="Aerts A."/>
            <person name="Otillar R.P."/>
            <person name="Terry A.Y."/>
            <person name="Boore J.L."/>
            <person name="Simakov O."/>
            <person name="Marletaz F."/>
            <person name="Cho S.-J."/>
            <person name="Edsinger-Gonzales E."/>
            <person name="Havlak P."/>
            <person name="Kuo D.-H."/>
            <person name="Larsson T."/>
            <person name="Lv J."/>
            <person name="Arendt D."/>
            <person name="Savage R."/>
            <person name="Osoegawa K."/>
            <person name="de Jong P."/>
            <person name="Lindberg D.R."/>
            <person name="Seaver E.C."/>
            <person name="Weisblat D.A."/>
            <person name="Putnam N.H."/>
            <person name="Grigoriev I.V."/>
            <person name="Rokhsar D.S."/>
        </authorList>
    </citation>
    <scope>NUCLEOTIDE SEQUENCE</scope>
    <source>
        <strain evidence="12">I ESC-2004</strain>
    </source>
</reference>
<dbReference type="PANTHER" id="PTHR19134:SF449">
    <property type="entry name" value="TYROSINE-PROTEIN PHOSPHATASE 1"/>
    <property type="match status" value="1"/>
</dbReference>
<protein>
    <recommendedName>
        <fullName evidence="1">protein-tyrosine-phosphatase</fullName>
        <ecNumber evidence="1">3.1.3.48</ecNumber>
    </recommendedName>
</protein>
<feature type="domain" description="Tyrosine-protein phosphatase" evidence="8">
    <location>
        <begin position="801"/>
        <end position="1057"/>
    </location>
</feature>
<dbReference type="Pfam" id="PF00102">
    <property type="entry name" value="Y_phosphatase"/>
    <property type="match status" value="2"/>
</dbReference>
<dbReference type="InterPro" id="IPR009030">
    <property type="entry name" value="Growth_fac_rcpt_cys_sf"/>
</dbReference>
<dbReference type="InterPro" id="IPR000242">
    <property type="entry name" value="PTP_cat"/>
</dbReference>
<dbReference type="InterPro" id="IPR013032">
    <property type="entry name" value="EGF-like_CS"/>
</dbReference>
<dbReference type="InterPro" id="IPR050348">
    <property type="entry name" value="Protein-Tyr_Phosphatase"/>
</dbReference>
<dbReference type="CDD" id="cd00053">
    <property type="entry name" value="EGF"/>
    <property type="match status" value="3"/>
</dbReference>
<dbReference type="CDD" id="cd00047">
    <property type="entry name" value="PTPc"/>
    <property type="match status" value="1"/>
</dbReference>
<dbReference type="EMBL" id="KB292843">
    <property type="protein sequence ID" value="ELU16875.1"/>
    <property type="molecule type" value="Genomic_DNA"/>
</dbReference>
<dbReference type="SMART" id="SM00404">
    <property type="entry name" value="PTPc_motif"/>
    <property type="match status" value="2"/>
</dbReference>
<dbReference type="OMA" id="WQQRVSK"/>
<dbReference type="GO" id="GO:0005509">
    <property type="term" value="F:calcium ion binding"/>
    <property type="evidence" value="ECO:0007669"/>
    <property type="project" value="InterPro"/>
</dbReference>
<evidence type="ECO:0000256" key="7">
    <source>
        <dbReference type="ARBA" id="ARBA00051722"/>
    </source>
</evidence>
<evidence type="ECO:0000259" key="8">
    <source>
        <dbReference type="PROSITE" id="PS50055"/>
    </source>
</evidence>
<dbReference type="InterPro" id="IPR016130">
    <property type="entry name" value="Tyr_Pase_AS"/>
</dbReference>
<reference evidence="10 12" key="2">
    <citation type="journal article" date="2013" name="Nature">
        <title>Insights into bilaterian evolution from three spiralian genomes.</title>
        <authorList>
            <person name="Simakov O."/>
            <person name="Marletaz F."/>
            <person name="Cho S.J."/>
            <person name="Edsinger-Gonzales E."/>
            <person name="Havlak P."/>
            <person name="Hellsten U."/>
            <person name="Kuo D.H."/>
            <person name="Larsson T."/>
            <person name="Lv J."/>
            <person name="Arendt D."/>
            <person name="Savage R."/>
            <person name="Osoegawa K."/>
            <person name="de Jong P."/>
            <person name="Grimwood J."/>
            <person name="Chapman J.A."/>
            <person name="Shapiro H."/>
            <person name="Aerts A."/>
            <person name="Otillar R.P."/>
            <person name="Terry A.Y."/>
            <person name="Boore J.L."/>
            <person name="Grigoriev I.V."/>
            <person name="Lindberg D.R."/>
            <person name="Seaver E.C."/>
            <person name="Weisblat D.A."/>
            <person name="Putnam N.H."/>
            <person name="Rokhsar D.S."/>
        </authorList>
    </citation>
    <scope>NUCLEOTIDE SEQUENCE</scope>
    <source>
        <strain evidence="10 12">I ESC-2004</strain>
    </source>
</reference>
<comment type="catalytic activity">
    <reaction evidence="7">
        <text>O-phospho-L-tyrosyl-[protein] + H2O = L-tyrosyl-[protein] + phosphate</text>
        <dbReference type="Rhea" id="RHEA:10684"/>
        <dbReference type="Rhea" id="RHEA-COMP:10136"/>
        <dbReference type="Rhea" id="RHEA-COMP:20101"/>
        <dbReference type="ChEBI" id="CHEBI:15377"/>
        <dbReference type="ChEBI" id="CHEBI:43474"/>
        <dbReference type="ChEBI" id="CHEBI:46858"/>
        <dbReference type="ChEBI" id="CHEBI:61978"/>
        <dbReference type="EC" id="3.1.3.48"/>
    </reaction>
</comment>
<dbReference type="SUPFAM" id="SSF57184">
    <property type="entry name" value="Growth factor receptor domain"/>
    <property type="match status" value="4"/>
</dbReference>
<keyword evidence="6" id="KW-1015">Disulfide bond</keyword>
<dbReference type="InterPro" id="IPR001881">
    <property type="entry name" value="EGF-like_Ca-bd_dom"/>
</dbReference>
<dbReference type="InterPro" id="IPR003595">
    <property type="entry name" value="Tyr_Pase_cat"/>
</dbReference>
<dbReference type="SUPFAM" id="SSF52799">
    <property type="entry name" value="(Phosphotyrosine protein) phosphatases II"/>
    <property type="match status" value="2"/>
</dbReference>
<feature type="domain" description="Tyrosine-protein phosphatase" evidence="8">
    <location>
        <begin position="1089"/>
        <end position="1349"/>
    </location>
</feature>
<dbReference type="InterPro" id="IPR000742">
    <property type="entry name" value="EGF"/>
</dbReference>
<dbReference type="FunFam" id="3.90.190.10:FF:000102">
    <property type="entry name" value="Receptor-type tyrosine-protein phosphatase"/>
    <property type="match status" value="1"/>
</dbReference>
<dbReference type="InterPro" id="IPR000387">
    <property type="entry name" value="Tyr_Pase_dom"/>
</dbReference>
<dbReference type="Pfam" id="PF07645">
    <property type="entry name" value="EGF_CA"/>
    <property type="match status" value="2"/>
</dbReference>
<evidence type="ECO:0000256" key="3">
    <source>
        <dbReference type="ARBA" id="ARBA00022737"/>
    </source>
</evidence>
<dbReference type="Gene3D" id="3.90.190.10">
    <property type="entry name" value="Protein tyrosine phosphatase superfamily"/>
    <property type="match status" value="2"/>
</dbReference>
<dbReference type="Gene3D" id="2.10.25.10">
    <property type="entry name" value="Laminin"/>
    <property type="match status" value="12"/>
</dbReference>
<evidence type="ECO:0000256" key="6">
    <source>
        <dbReference type="ARBA" id="ARBA00023157"/>
    </source>
</evidence>
<evidence type="ECO:0000313" key="12">
    <source>
        <dbReference type="Proteomes" id="UP000014760"/>
    </source>
</evidence>
<keyword evidence="12" id="KW-1185">Reference proteome</keyword>
<dbReference type="SMART" id="SM00179">
    <property type="entry name" value="EGF_CA"/>
    <property type="match status" value="13"/>
</dbReference>
<feature type="domain" description="Tyrosine specific protein phosphatases" evidence="9">
    <location>
        <begin position="975"/>
        <end position="1048"/>
    </location>
</feature>
<keyword evidence="3" id="KW-0677">Repeat</keyword>
<dbReference type="SMART" id="SM00181">
    <property type="entry name" value="EGF"/>
    <property type="match status" value="13"/>
</dbReference>
<dbReference type="PROSITE" id="PS50055">
    <property type="entry name" value="TYR_PHOSPHATASE_PTP"/>
    <property type="match status" value="2"/>
</dbReference>